<dbReference type="Pfam" id="PF00392">
    <property type="entry name" value="GntR"/>
    <property type="match status" value="1"/>
</dbReference>
<dbReference type="GO" id="GO:0003700">
    <property type="term" value="F:DNA-binding transcription factor activity"/>
    <property type="evidence" value="ECO:0007669"/>
    <property type="project" value="InterPro"/>
</dbReference>
<dbReference type="CDD" id="cd07377">
    <property type="entry name" value="WHTH_GntR"/>
    <property type="match status" value="1"/>
</dbReference>
<dbReference type="PRINTS" id="PR00035">
    <property type="entry name" value="HTHGNTR"/>
</dbReference>
<accession>A0A2S9K3G6</accession>
<proteinExistence type="predicted"/>
<keyword evidence="2" id="KW-0238">DNA-binding</keyword>
<evidence type="ECO:0000313" key="5">
    <source>
        <dbReference type="EMBL" id="PRD65009.1"/>
    </source>
</evidence>
<evidence type="ECO:0000256" key="3">
    <source>
        <dbReference type="ARBA" id="ARBA00023163"/>
    </source>
</evidence>
<keyword evidence="6" id="KW-1185">Reference proteome</keyword>
<dbReference type="Gene3D" id="1.10.10.10">
    <property type="entry name" value="Winged helix-like DNA-binding domain superfamily/Winged helix DNA-binding domain"/>
    <property type="match status" value="1"/>
</dbReference>
<evidence type="ECO:0000259" key="4">
    <source>
        <dbReference type="PROSITE" id="PS50949"/>
    </source>
</evidence>
<gene>
    <name evidence="5" type="ORF">C6P64_11500</name>
</gene>
<dbReference type="InterPro" id="IPR008920">
    <property type="entry name" value="TF_FadR/GntR_C"/>
</dbReference>
<dbReference type="InterPro" id="IPR000524">
    <property type="entry name" value="Tscrpt_reg_HTH_GntR"/>
</dbReference>
<comment type="caution">
    <text evidence="5">The sequence shown here is derived from an EMBL/GenBank/DDBJ whole genome shotgun (WGS) entry which is preliminary data.</text>
</comment>
<reference evidence="5 6" key="1">
    <citation type="submission" date="2018-03" db="EMBL/GenBank/DDBJ databases">
        <title>Comparative genomics illustrates the genes involved in a hyperalkaliphilic mechanisms of Serpentinomonas isolated from highly-alkaline calcium-rich serpentinized springs.</title>
        <authorList>
            <person name="Suzuki S."/>
            <person name="Ishii S."/>
            <person name="Walworth N."/>
            <person name="Bird L."/>
            <person name="Kuenen J.G."/>
            <person name="Nealson K.H."/>
        </authorList>
    </citation>
    <scope>NUCLEOTIDE SEQUENCE [LARGE SCALE GENOMIC DNA]</scope>
    <source>
        <strain evidence="5 6">P1</strain>
    </source>
</reference>
<dbReference type="PANTHER" id="PTHR43537">
    <property type="entry name" value="TRANSCRIPTIONAL REGULATOR, GNTR FAMILY"/>
    <property type="match status" value="1"/>
</dbReference>
<evidence type="ECO:0000256" key="1">
    <source>
        <dbReference type="ARBA" id="ARBA00023015"/>
    </source>
</evidence>
<dbReference type="PROSITE" id="PS50949">
    <property type="entry name" value="HTH_GNTR"/>
    <property type="match status" value="1"/>
</dbReference>
<dbReference type="GO" id="GO:0003677">
    <property type="term" value="F:DNA binding"/>
    <property type="evidence" value="ECO:0007669"/>
    <property type="project" value="UniProtKB-KW"/>
</dbReference>
<dbReference type="InterPro" id="IPR011711">
    <property type="entry name" value="GntR_C"/>
</dbReference>
<dbReference type="InterPro" id="IPR036390">
    <property type="entry name" value="WH_DNA-bd_sf"/>
</dbReference>
<dbReference type="Pfam" id="PF07729">
    <property type="entry name" value="FCD"/>
    <property type="match status" value="1"/>
</dbReference>
<dbReference type="AlphaFoldDB" id="A0A2S9K3G6"/>
<organism evidence="5 6">
    <name type="scientific">Malikia granosa</name>
    <dbReference type="NCBI Taxonomy" id="263067"/>
    <lineage>
        <taxon>Bacteria</taxon>
        <taxon>Pseudomonadati</taxon>
        <taxon>Pseudomonadota</taxon>
        <taxon>Betaproteobacteria</taxon>
        <taxon>Burkholderiales</taxon>
        <taxon>Comamonadaceae</taxon>
        <taxon>Malikia</taxon>
    </lineage>
</organism>
<dbReference type="Gene3D" id="1.20.120.530">
    <property type="entry name" value="GntR ligand-binding domain-like"/>
    <property type="match status" value="1"/>
</dbReference>
<dbReference type="SMART" id="SM00345">
    <property type="entry name" value="HTH_GNTR"/>
    <property type="match status" value="1"/>
</dbReference>
<protein>
    <submittedName>
        <fullName evidence="5">GntR family transcriptional regulator</fullName>
    </submittedName>
</protein>
<dbReference type="InterPro" id="IPR036388">
    <property type="entry name" value="WH-like_DNA-bd_sf"/>
</dbReference>
<name>A0A2S9K3G6_9BURK</name>
<dbReference type="SMART" id="SM00895">
    <property type="entry name" value="FCD"/>
    <property type="match status" value="1"/>
</dbReference>
<dbReference type="PANTHER" id="PTHR43537:SF41">
    <property type="entry name" value="TRANSCRIPTIONAL REGULATORY PROTEIN"/>
    <property type="match status" value="1"/>
</dbReference>
<evidence type="ECO:0000256" key="2">
    <source>
        <dbReference type="ARBA" id="ARBA00023125"/>
    </source>
</evidence>
<keyword evidence="1" id="KW-0805">Transcription regulation</keyword>
<keyword evidence="3" id="KW-0804">Transcription</keyword>
<sequence length="243" mass="26768">MDLDRSSALSSEASPLLRLSLPKAARLSTSDFVAGTLREAIVSGQLGSGTLLKQDELAERFHVSKIPVREALKRLEAEGLVSFIRNKGALVASMSPDEIWEYVEIRAMLEARAAELSAPRISDANLERARAALEAFGSERNPARWGDLNWQLHSALYGDAQRPVLLAEIRSLYDKVERFVRALLAVTPELPKTQREHHAIIDAFAARDAERAATLTRAHVLDGGASLVKYLSEHRAEPRTSPV</sequence>
<dbReference type="SUPFAM" id="SSF46785">
    <property type="entry name" value="Winged helix' DNA-binding domain"/>
    <property type="match status" value="1"/>
</dbReference>
<dbReference type="OrthoDB" id="8631299at2"/>
<evidence type="ECO:0000313" key="6">
    <source>
        <dbReference type="Proteomes" id="UP000238589"/>
    </source>
</evidence>
<dbReference type="Proteomes" id="UP000238589">
    <property type="component" value="Unassembled WGS sequence"/>
</dbReference>
<feature type="domain" description="HTH gntR-type" evidence="4">
    <location>
        <begin position="27"/>
        <end position="94"/>
    </location>
</feature>
<dbReference type="SUPFAM" id="SSF48008">
    <property type="entry name" value="GntR ligand-binding domain-like"/>
    <property type="match status" value="1"/>
</dbReference>
<dbReference type="EMBL" id="PVLQ01000039">
    <property type="protein sequence ID" value="PRD65009.1"/>
    <property type="molecule type" value="Genomic_DNA"/>
</dbReference>